<dbReference type="SMART" id="SM00369">
    <property type="entry name" value="LRR_TYP"/>
    <property type="match status" value="3"/>
</dbReference>
<evidence type="ECO:0000256" key="4">
    <source>
        <dbReference type="ARBA" id="ARBA00022692"/>
    </source>
</evidence>
<dbReference type="InterPro" id="IPR000276">
    <property type="entry name" value="GPCR_Rhodpsn"/>
</dbReference>
<dbReference type="InterPro" id="IPR032675">
    <property type="entry name" value="LRR_dom_sf"/>
</dbReference>
<dbReference type="SUPFAM" id="SSF81321">
    <property type="entry name" value="Family A G protein-coupled receptor-like"/>
    <property type="match status" value="1"/>
</dbReference>
<dbReference type="CDD" id="cd00112">
    <property type="entry name" value="LDLa"/>
    <property type="match status" value="3"/>
</dbReference>
<evidence type="ECO:0000256" key="8">
    <source>
        <dbReference type="ARBA" id="ARBA00023136"/>
    </source>
</evidence>
<keyword evidence="9 12" id="KW-1015">Disulfide bond</keyword>
<dbReference type="PROSITE" id="PS00237">
    <property type="entry name" value="G_PROTEIN_RECEP_F1_1"/>
    <property type="match status" value="1"/>
</dbReference>
<feature type="transmembrane region" description="Helical" evidence="13">
    <location>
        <begin position="795"/>
        <end position="819"/>
    </location>
</feature>
<dbReference type="InterPro" id="IPR003591">
    <property type="entry name" value="Leu-rich_rpt_typical-subtyp"/>
</dbReference>
<dbReference type="PROSITE" id="PS50068">
    <property type="entry name" value="LDLRA_2"/>
    <property type="match status" value="2"/>
</dbReference>
<feature type="transmembrane region" description="Helical" evidence="13">
    <location>
        <begin position="710"/>
        <end position="737"/>
    </location>
</feature>
<evidence type="ECO:0000256" key="2">
    <source>
        <dbReference type="ARBA" id="ARBA00022475"/>
    </source>
</evidence>
<feature type="transmembrane region" description="Helical" evidence="13">
    <location>
        <begin position="537"/>
        <end position="559"/>
    </location>
</feature>
<keyword evidence="16" id="KW-1185">Reference proteome</keyword>
<dbReference type="GO" id="GO:0008528">
    <property type="term" value="F:G protein-coupled peptide receptor activity"/>
    <property type="evidence" value="ECO:0007669"/>
    <property type="project" value="TreeGrafter"/>
</dbReference>
<evidence type="ECO:0000256" key="3">
    <source>
        <dbReference type="ARBA" id="ARBA00022614"/>
    </source>
</evidence>
<evidence type="ECO:0000256" key="12">
    <source>
        <dbReference type="PROSITE-ProRule" id="PRU00124"/>
    </source>
</evidence>
<evidence type="ECO:0000313" key="15">
    <source>
        <dbReference type="EMBL" id="KAK7103046.1"/>
    </source>
</evidence>
<evidence type="ECO:0000259" key="14">
    <source>
        <dbReference type="PROSITE" id="PS50262"/>
    </source>
</evidence>
<dbReference type="Pfam" id="PF00001">
    <property type="entry name" value="7tm_1"/>
    <property type="match status" value="1"/>
</dbReference>
<comment type="subcellular location">
    <subcellularLocation>
        <location evidence="1">Cell membrane</location>
        <topology evidence="1">Multi-pass membrane protein</topology>
    </subcellularLocation>
</comment>
<dbReference type="PROSITE" id="PS50262">
    <property type="entry name" value="G_PROTEIN_RECEP_F1_2"/>
    <property type="match status" value="1"/>
</dbReference>
<evidence type="ECO:0000256" key="5">
    <source>
        <dbReference type="ARBA" id="ARBA00022737"/>
    </source>
</evidence>
<dbReference type="InterPro" id="IPR023415">
    <property type="entry name" value="LDLR_class-A_CS"/>
</dbReference>
<proteinExistence type="predicted"/>
<comment type="caution">
    <text evidence="12">Lacks conserved residue(s) required for the propagation of feature annotation.</text>
</comment>
<dbReference type="InterPro" id="IPR017452">
    <property type="entry name" value="GPCR_Rhodpsn_7TM"/>
</dbReference>
<evidence type="ECO:0000256" key="6">
    <source>
        <dbReference type="ARBA" id="ARBA00022989"/>
    </source>
</evidence>
<feature type="disulfide bond" evidence="12">
    <location>
        <begin position="149"/>
        <end position="161"/>
    </location>
</feature>
<keyword evidence="5" id="KW-0677">Repeat</keyword>
<accession>A0AAN9BBN4</accession>
<feature type="transmembrane region" description="Helical" evidence="13">
    <location>
        <begin position="619"/>
        <end position="640"/>
    </location>
</feature>
<evidence type="ECO:0000256" key="7">
    <source>
        <dbReference type="ARBA" id="ARBA00023040"/>
    </source>
</evidence>
<dbReference type="GO" id="GO:0005886">
    <property type="term" value="C:plasma membrane"/>
    <property type="evidence" value="ECO:0007669"/>
    <property type="project" value="UniProtKB-SubCell"/>
</dbReference>
<comment type="caution">
    <text evidence="15">The sequence shown here is derived from an EMBL/GenBank/DDBJ whole genome shotgun (WGS) entry which is preliminary data.</text>
</comment>
<protein>
    <recommendedName>
        <fullName evidence="14">G-protein coupled receptors family 1 profile domain-containing protein</fullName>
    </recommendedName>
</protein>
<dbReference type="Proteomes" id="UP001374579">
    <property type="component" value="Unassembled WGS sequence"/>
</dbReference>
<evidence type="ECO:0000256" key="10">
    <source>
        <dbReference type="ARBA" id="ARBA00023170"/>
    </source>
</evidence>
<dbReference type="InterPro" id="IPR002172">
    <property type="entry name" value="LDrepeatLR_classA_rpt"/>
</dbReference>
<keyword evidence="11" id="KW-0807">Transducer</keyword>
<dbReference type="PANTHER" id="PTHR24372:SF77">
    <property type="entry name" value="G-PROTEIN COUPLED RECEPTORS FAMILY 1 PROFILE DOMAIN-CONTAINING PROTEIN"/>
    <property type="match status" value="1"/>
</dbReference>
<keyword evidence="8 13" id="KW-0472">Membrane</keyword>
<keyword evidence="4 13" id="KW-0812">Transmembrane</keyword>
<dbReference type="Pfam" id="PF13855">
    <property type="entry name" value="LRR_8"/>
    <property type="match status" value="2"/>
</dbReference>
<dbReference type="Gene3D" id="1.20.1070.10">
    <property type="entry name" value="Rhodopsin 7-helix transmembrane proteins"/>
    <property type="match status" value="1"/>
</dbReference>
<evidence type="ECO:0000256" key="9">
    <source>
        <dbReference type="ARBA" id="ARBA00023157"/>
    </source>
</evidence>
<dbReference type="PRINTS" id="PR00261">
    <property type="entry name" value="LDLRECEPTOR"/>
</dbReference>
<gene>
    <name evidence="15" type="ORF">V1264_021176</name>
</gene>
<feature type="transmembrane region" description="Helical" evidence="13">
    <location>
        <begin position="758"/>
        <end position="783"/>
    </location>
</feature>
<dbReference type="GO" id="GO:0009755">
    <property type="term" value="P:hormone-mediated signaling pathway"/>
    <property type="evidence" value="ECO:0007669"/>
    <property type="project" value="TreeGrafter"/>
</dbReference>
<dbReference type="Gene3D" id="3.80.10.10">
    <property type="entry name" value="Ribonuclease Inhibitor"/>
    <property type="match status" value="2"/>
</dbReference>
<keyword evidence="6 13" id="KW-1133">Transmembrane helix</keyword>
<name>A0AAN9BBN4_9CAEN</name>
<feature type="transmembrane region" description="Helical" evidence="13">
    <location>
        <begin position="660"/>
        <end position="680"/>
    </location>
</feature>
<dbReference type="SUPFAM" id="SSF57424">
    <property type="entry name" value="LDL receptor-like module"/>
    <property type="match status" value="3"/>
</dbReference>
<organism evidence="15 16">
    <name type="scientific">Littorina saxatilis</name>
    <dbReference type="NCBI Taxonomy" id="31220"/>
    <lineage>
        <taxon>Eukaryota</taxon>
        <taxon>Metazoa</taxon>
        <taxon>Spiralia</taxon>
        <taxon>Lophotrochozoa</taxon>
        <taxon>Mollusca</taxon>
        <taxon>Gastropoda</taxon>
        <taxon>Caenogastropoda</taxon>
        <taxon>Littorinimorpha</taxon>
        <taxon>Littorinoidea</taxon>
        <taxon>Littorinidae</taxon>
        <taxon>Littorina</taxon>
    </lineage>
</organism>
<dbReference type="PROSITE" id="PS51450">
    <property type="entry name" value="LRR"/>
    <property type="match status" value="1"/>
</dbReference>
<evidence type="ECO:0000313" key="16">
    <source>
        <dbReference type="Proteomes" id="UP001374579"/>
    </source>
</evidence>
<dbReference type="InterPro" id="IPR036055">
    <property type="entry name" value="LDL_receptor-like_sf"/>
</dbReference>
<keyword evidence="2" id="KW-1003">Cell membrane</keyword>
<evidence type="ECO:0000256" key="1">
    <source>
        <dbReference type="ARBA" id="ARBA00004651"/>
    </source>
</evidence>
<dbReference type="Gene3D" id="4.10.400.10">
    <property type="entry name" value="Low-density Lipoprotein Receptor"/>
    <property type="match status" value="3"/>
</dbReference>
<keyword evidence="3" id="KW-0433">Leucine-rich repeat</keyword>
<dbReference type="InterPro" id="IPR001611">
    <property type="entry name" value="Leu-rich_rpt"/>
</dbReference>
<dbReference type="PROSITE" id="PS01209">
    <property type="entry name" value="LDLRA_1"/>
    <property type="match status" value="1"/>
</dbReference>
<evidence type="ECO:0000256" key="13">
    <source>
        <dbReference type="SAM" id="Phobius"/>
    </source>
</evidence>
<dbReference type="Pfam" id="PF00057">
    <property type="entry name" value="Ldl_recept_a"/>
    <property type="match status" value="1"/>
</dbReference>
<dbReference type="SMART" id="SM00192">
    <property type="entry name" value="LDLa"/>
    <property type="match status" value="4"/>
</dbReference>
<feature type="domain" description="G-protein coupled receptors family 1 profile" evidence="14">
    <location>
        <begin position="554"/>
        <end position="813"/>
    </location>
</feature>
<dbReference type="EMBL" id="JBAMIC010000010">
    <property type="protein sequence ID" value="KAK7103046.1"/>
    <property type="molecule type" value="Genomic_DNA"/>
</dbReference>
<reference evidence="15 16" key="1">
    <citation type="submission" date="2024-02" db="EMBL/GenBank/DDBJ databases">
        <title>Chromosome-scale genome assembly of the rough periwinkle Littorina saxatilis.</title>
        <authorList>
            <person name="De Jode A."/>
            <person name="Faria R."/>
            <person name="Formenti G."/>
            <person name="Sims Y."/>
            <person name="Smith T.P."/>
            <person name="Tracey A."/>
            <person name="Wood J.M.D."/>
            <person name="Zagrodzka Z.B."/>
            <person name="Johannesson K."/>
            <person name="Butlin R.K."/>
            <person name="Leder E.H."/>
        </authorList>
    </citation>
    <scope>NUCLEOTIDE SEQUENCE [LARGE SCALE GENOMIC DNA]</scope>
    <source>
        <strain evidence="15">Snail1</strain>
        <tissue evidence="15">Muscle</tissue>
    </source>
</reference>
<feature type="transmembrane region" description="Helical" evidence="13">
    <location>
        <begin position="571"/>
        <end position="596"/>
    </location>
</feature>
<dbReference type="GO" id="GO:0007189">
    <property type="term" value="P:adenylate cyclase-activating G protein-coupled receptor signaling pathway"/>
    <property type="evidence" value="ECO:0007669"/>
    <property type="project" value="TreeGrafter"/>
</dbReference>
<sequence>MIDEFLIEKSLPSHCGSYYPILKETRLDACYEHFRAAAICEKVPSDAVTAEATEALVLPPLGNSTFNISAVTCPKGHVTHEFLACDVKSDCWSRDDDMPCATPLMPQSPLPPGYTCHNLIGQVPYTLVCDHRADCSDNSDEDFCGFLPCGSGTYPCGDSQCITRDKVCNGHDDCFSSSRADEMGCFGRRLVYYWLPDEVSFPAVMNVNKTSGKFFFWNMPEGTDGVKVCPETHVRCPNNGNCLPVYLRCNGVFDCVHHEDEAACDNITCLGLYRCRGSTVCLHPHSVCDDVPQCPLHDDEMLCDMSCPPNCVCRGLAFYCAGRFPVDEYEGLRYLDASGSGLIPSDVKGTHLLVFLRLAQCGLTSLEGLALPNLLYLDVSYNNLSSLSAARFQGVPQVRRVVLSGNVFLRLLDSGQRRHYRLAELDLSDIHVPRLNATVLTAFPGLQQLNLSGSRIQQVLDDGFQRLTELRVVDLRGCPVSHIPSVMFQGLRSLQTVYADSFRLCCPALLPADFNVHKCFAPFNEISTCDDLLGSEAYSAVTFVIALVAVIGNGSSFVFRMFVSKSKSKLGFGVFVTHLSLSDFLMGVYLVVLGVADRVYKGRYLWNDMWWRNSSVCKVAGFLSLLSSEVSTLIMCLITLDRFLVLRFPFSRKHFGLTSAHVASCVAWLAGVTLATVPLLPVTSHWRFYGHTSICLPLPVTRKDFSGREYSFGIVIVLNFVLFLFVCCGQLVIYWSVQANAMTAAATSTTRKTQDLTIARRLLAVAMSDFLCWFPIGLLGLLASRGVPVPGEVNVAVAVFVLPLNSALNPFLYTVNVLLERGRLAREERLRKLILSQLNAKS</sequence>
<dbReference type="PANTHER" id="PTHR24372">
    <property type="entry name" value="GLYCOPROTEIN HORMONE RECEPTOR"/>
    <property type="match status" value="1"/>
</dbReference>
<keyword evidence="7" id="KW-0297">G-protein coupled receptor</keyword>
<keyword evidence="10" id="KW-0675">Receptor</keyword>
<feature type="disulfide bond" evidence="12">
    <location>
        <begin position="156"/>
        <end position="174"/>
    </location>
</feature>
<evidence type="ECO:0000256" key="11">
    <source>
        <dbReference type="ARBA" id="ARBA00023224"/>
    </source>
</evidence>
<feature type="disulfide bond" evidence="12">
    <location>
        <begin position="249"/>
        <end position="264"/>
    </location>
</feature>
<dbReference type="AlphaFoldDB" id="A0AAN9BBN4"/>
<dbReference type="SUPFAM" id="SSF52058">
    <property type="entry name" value="L domain-like"/>
    <property type="match status" value="1"/>
</dbReference>